<comment type="caution">
    <text evidence="2">The sequence shown here is derived from an EMBL/GenBank/DDBJ whole genome shotgun (WGS) entry which is preliminary data.</text>
</comment>
<reference evidence="2" key="2">
    <citation type="journal article" date="2023" name="Int. J. Mol. Sci.">
        <title>De Novo Assembly and Annotation of 11 Diverse Shrub Willow (Salix) Genomes Reveals Novel Gene Organization in Sex-Linked Regions.</title>
        <authorList>
            <person name="Hyden B."/>
            <person name="Feng K."/>
            <person name="Yates T.B."/>
            <person name="Jawdy S."/>
            <person name="Cereghino C."/>
            <person name="Smart L.B."/>
            <person name="Muchero W."/>
        </authorList>
    </citation>
    <scope>NUCLEOTIDE SEQUENCE</scope>
    <source>
        <tissue evidence="2">Shoot tip</tissue>
    </source>
</reference>
<organism evidence="2 3">
    <name type="scientific">Salix purpurea</name>
    <name type="common">Purple osier willow</name>
    <dbReference type="NCBI Taxonomy" id="77065"/>
    <lineage>
        <taxon>Eukaryota</taxon>
        <taxon>Viridiplantae</taxon>
        <taxon>Streptophyta</taxon>
        <taxon>Embryophyta</taxon>
        <taxon>Tracheophyta</taxon>
        <taxon>Spermatophyta</taxon>
        <taxon>Magnoliopsida</taxon>
        <taxon>eudicotyledons</taxon>
        <taxon>Gunneridae</taxon>
        <taxon>Pentapetalae</taxon>
        <taxon>rosids</taxon>
        <taxon>fabids</taxon>
        <taxon>Malpighiales</taxon>
        <taxon>Salicaceae</taxon>
        <taxon>Saliceae</taxon>
        <taxon>Salix</taxon>
    </lineage>
</organism>
<evidence type="ECO:0000313" key="3">
    <source>
        <dbReference type="Proteomes" id="UP001151532"/>
    </source>
</evidence>
<accession>A0A9Q0Q2V2</accession>
<reference evidence="2" key="1">
    <citation type="submission" date="2022-11" db="EMBL/GenBank/DDBJ databases">
        <authorList>
            <person name="Hyden B.L."/>
            <person name="Feng K."/>
            <person name="Yates T."/>
            <person name="Jawdy S."/>
            <person name="Smart L.B."/>
            <person name="Muchero W."/>
        </authorList>
    </citation>
    <scope>NUCLEOTIDE SEQUENCE</scope>
    <source>
        <tissue evidence="2">Shoot tip</tissue>
    </source>
</reference>
<dbReference type="AlphaFoldDB" id="A0A9Q0Q2V2"/>
<dbReference type="OrthoDB" id="407598at2759"/>
<keyword evidence="1" id="KW-0175">Coiled coil</keyword>
<proteinExistence type="predicted"/>
<evidence type="ECO:0000256" key="1">
    <source>
        <dbReference type="SAM" id="Coils"/>
    </source>
</evidence>
<dbReference type="EMBL" id="JAPFFK010000017">
    <property type="protein sequence ID" value="KAJ6698654.1"/>
    <property type="molecule type" value="Genomic_DNA"/>
</dbReference>
<keyword evidence="3" id="KW-1185">Reference proteome</keyword>
<sequence>MAGDRGRGRHGLIPVKEVHHHDRNLQEEIIADLQRQVAELTQRLAAQNFEKHETTGHDSDSAFDNPYHNRVNFREGHEREAFMGNLGFRVELLEFSGTLQAIDDWLHEVKR</sequence>
<feature type="coiled-coil region" evidence="1">
    <location>
        <begin position="23"/>
        <end position="50"/>
    </location>
</feature>
<dbReference type="Proteomes" id="UP001151532">
    <property type="component" value="Chromosome 6"/>
</dbReference>
<protein>
    <submittedName>
        <fullName evidence="2">Uncharacterized protein</fullName>
    </submittedName>
</protein>
<gene>
    <name evidence="2" type="ORF">OIU79_012033</name>
</gene>
<name>A0A9Q0Q2V2_SALPP</name>
<evidence type="ECO:0000313" key="2">
    <source>
        <dbReference type="EMBL" id="KAJ6698654.1"/>
    </source>
</evidence>